<dbReference type="SUPFAM" id="SSF46785">
    <property type="entry name" value="Winged helix' DNA-binding domain"/>
    <property type="match status" value="1"/>
</dbReference>
<evidence type="ECO:0000256" key="1">
    <source>
        <dbReference type="ARBA" id="ARBA00023015"/>
    </source>
</evidence>
<dbReference type="InterPro" id="IPR036388">
    <property type="entry name" value="WH-like_DNA-bd_sf"/>
</dbReference>
<dbReference type="RefSeq" id="WP_340341289.1">
    <property type="nucleotide sequence ID" value="NZ_JBBKZT010000002.1"/>
</dbReference>
<protein>
    <submittedName>
        <fullName evidence="6">IclR family transcriptional regulator</fullName>
    </submittedName>
</protein>
<dbReference type="PROSITE" id="PS51077">
    <property type="entry name" value="HTH_ICLR"/>
    <property type="match status" value="1"/>
</dbReference>
<evidence type="ECO:0000256" key="3">
    <source>
        <dbReference type="ARBA" id="ARBA00023163"/>
    </source>
</evidence>
<gene>
    <name evidence="6" type="ORF">WKW82_05760</name>
</gene>
<dbReference type="PANTHER" id="PTHR30136:SF24">
    <property type="entry name" value="HTH-TYPE TRANSCRIPTIONAL REPRESSOR ALLR"/>
    <property type="match status" value="1"/>
</dbReference>
<keyword evidence="2" id="KW-0238">DNA-binding</keyword>
<keyword evidence="3" id="KW-0804">Transcription</keyword>
<organism evidence="6 7">
    <name type="scientific">Variovorax rhizosphaerae</name>
    <dbReference type="NCBI Taxonomy" id="1836200"/>
    <lineage>
        <taxon>Bacteria</taxon>
        <taxon>Pseudomonadati</taxon>
        <taxon>Pseudomonadota</taxon>
        <taxon>Betaproteobacteria</taxon>
        <taxon>Burkholderiales</taxon>
        <taxon>Comamonadaceae</taxon>
        <taxon>Variovorax</taxon>
    </lineage>
</organism>
<feature type="domain" description="IclR-ED" evidence="5">
    <location>
        <begin position="80"/>
        <end position="264"/>
    </location>
</feature>
<reference evidence="6 7" key="1">
    <citation type="submission" date="2024-03" db="EMBL/GenBank/DDBJ databases">
        <title>Novel species of the genus Variovorax.</title>
        <authorList>
            <person name="Liu Q."/>
            <person name="Xin Y.-H."/>
        </authorList>
    </citation>
    <scope>NUCLEOTIDE SEQUENCE [LARGE SCALE GENOMIC DNA]</scope>
    <source>
        <strain evidence="6 7">KACC 18900</strain>
    </source>
</reference>
<accession>A0ABU8WF48</accession>
<dbReference type="SMART" id="SM00346">
    <property type="entry name" value="HTH_ICLR"/>
    <property type="match status" value="1"/>
</dbReference>
<dbReference type="EMBL" id="JBBKZT010000002">
    <property type="protein sequence ID" value="MEJ8846141.1"/>
    <property type="molecule type" value="Genomic_DNA"/>
</dbReference>
<sequence>MTKEPPIVVPSAEGGAGTGTVSRALALLTLLADAGGTVSVKHVGDVMQVPPSTAHRMLQLLRKEGFVDAVAGGQYGIGPQFYRVAARVMAGKSPVAMAQPVIEAIAEAFNETVLFGLYLPTEGAMSFAARADGQQKLKYQIDMHTPLSVVWGASGKSVLAFLPPEEASRILAAEGPSPVTGAMPPDAARLAVELEQVRVRGWAMSESEKLPDARGIAAPVFGPTGVIGCICLTSPKARMPHSSTDAIGVEVSKRAKALSHDLGADFK</sequence>
<dbReference type="PANTHER" id="PTHR30136">
    <property type="entry name" value="HELIX-TURN-HELIX TRANSCRIPTIONAL REGULATOR, ICLR FAMILY"/>
    <property type="match status" value="1"/>
</dbReference>
<dbReference type="Pfam" id="PF01614">
    <property type="entry name" value="IclR_C"/>
    <property type="match status" value="1"/>
</dbReference>
<name>A0ABU8WF48_9BURK</name>
<dbReference type="InterPro" id="IPR014757">
    <property type="entry name" value="Tscrpt_reg_IclR_C"/>
</dbReference>
<evidence type="ECO:0000256" key="2">
    <source>
        <dbReference type="ARBA" id="ARBA00023125"/>
    </source>
</evidence>
<dbReference type="InterPro" id="IPR005471">
    <property type="entry name" value="Tscrpt_reg_IclR_N"/>
</dbReference>
<proteinExistence type="predicted"/>
<dbReference type="Pfam" id="PF09339">
    <property type="entry name" value="HTH_IclR"/>
    <property type="match status" value="1"/>
</dbReference>
<evidence type="ECO:0000259" key="5">
    <source>
        <dbReference type="PROSITE" id="PS51078"/>
    </source>
</evidence>
<dbReference type="InterPro" id="IPR050707">
    <property type="entry name" value="HTH_MetabolicPath_Reg"/>
</dbReference>
<dbReference type="Proteomes" id="UP001385892">
    <property type="component" value="Unassembled WGS sequence"/>
</dbReference>
<comment type="caution">
    <text evidence="6">The sequence shown here is derived from an EMBL/GenBank/DDBJ whole genome shotgun (WGS) entry which is preliminary data.</text>
</comment>
<evidence type="ECO:0000313" key="7">
    <source>
        <dbReference type="Proteomes" id="UP001385892"/>
    </source>
</evidence>
<keyword evidence="7" id="KW-1185">Reference proteome</keyword>
<dbReference type="InterPro" id="IPR029016">
    <property type="entry name" value="GAF-like_dom_sf"/>
</dbReference>
<evidence type="ECO:0000313" key="6">
    <source>
        <dbReference type="EMBL" id="MEJ8846141.1"/>
    </source>
</evidence>
<dbReference type="InterPro" id="IPR036390">
    <property type="entry name" value="WH_DNA-bd_sf"/>
</dbReference>
<dbReference type="PROSITE" id="PS51078">
    <property type="entry name" value="ICLR_ED"/>
    <property type="match status" value="1"/>
</dbReference>
<feature type="domain" description="HTH iclR-type" evidence="4">
    <location>
        <begin position="18"/>
        <end position="79"/>
    </location>
</feature>
<dbReference type="SUPFAM" id="SSF55781">
    <property type="entry name" value="GAF domain-like"/>
    <property type="match status" value="1"/>
</dbReference>
<evidence type="ECO:0000259" key="4">
    <source>
        <dbReference type="PROSITE" id="PS51077"/>
    </source>
</evidence>
<dbReference type="Gene3D" id="3.30.450.40">
    <property type="match status" value="1"/>
</dbReference>
<keyword evidence="1" id="KW-0805">Transcription regulation</keyword>
<dbReference type="Gene3D" id="1.10.10.10">
    <property type="entry name" value="Winged helix-like DNA-binding domain superfamily/Winged helix DNA-binding domain"/>
    <property type="match status" value="1"/>
</dbReference>